<feature type="compositionally biased region" description="Low complexity" evidence="1">
    <location>
        <begin position="306"/>
        <end position="321"/>
    </location>
</feature>
<feature type="region of interest" description="Disordered" evidence="1">
    <location>
        <begin position="507"/>
        <end position="591"/>
    </location>
</feature>
<feature type="domain" description="C2" evidence="2">
    <location>
        <begin position="1"/>
        <end position="121"/>
    </location>
</feature>
<dbReference type="STRING" id="741276.A0A2S5BIQ9"/>
<gene>
    <name evidence="3" type="ORF">BMF94_0258</name>
</gene>
<evidence type="ECO:0000313" key="3">
    <source>
        <dbReference type="EMBL" id="POY76666.1"/>
    </source>
</evidence>
<dbReference type="InterPro" id="IPR000008">
    <property type="entry name" value="C2_dom"/>
</dbReference>
<evidence type="ECO:0000313" key="4">
    <source>
        <dbReference type="Proteomes" id="UP000237144"/>
    </source>
</evidence>
<feature type="compositionally biased region" description="Low complexity" evidence="1">
    <location>
        <begin position="156"/>
        <end position="176"/>
    </location>
</feature>
<evidence type="ECO:0000259" key="2">
    <source>
        <dbReference type="PROSITE" id="PS50004"/>
    </source>
</evidence>
<dbReference type="Pfam" id="PF00168">
    <property type="entry name" value="C2"/>
    <property type="match status" value="1"/>
</dbReference>
<feature type="compositionally biased region" description="Pro residues" evidence="1">
    <location>
        <begin position="360"/>
        <end position="373"/>
    </location>
</feature>
<feature type="compositionally biased region" description="Basic and acidic residues" evidence="1">
    <location>
        <begin position="507"/>
        <end position="544"/>
    </location>
</feature>
<comment type="caution">
    <text evidence="3">The sequence shown here is derived from an EMBL/GenBank/DDBJ whole genome shotgun (WGS) entry which is preliminary data.</text>
</comment>
<protein>
    <recommendedName>
        <fullName evidence="2">C2 domain-containing protein</fullName>
    </recommendedName>
</protein>
<dbReference type="SUPFAM" id="SSF49562">
    <property type="entry name" value="C2 domain (Calcium/lipid-binding domain, CaLB)"/>
    <property type="match status" value="1"/>
</dbReference>
<keyword evidence="4" id="KW-1185">Reference proteome</keyword>
<feature type="compositionally biased region" description="Low complexity" evidence="1">
    <location>
        <begin position="240"/>
        <end position="256"/>
    </location>
</feature>
<accession>A0A2S5BIQ9</accession>
<sequence>MATAEPAAPKEEAGLLVIVVLKAQHLHDRHHYSKQSPFVELEVTNSDKERTAVDPDGGQHSFWDEEFRMPVFRIGDEPQYLYLRVMREEGHDDSELIGEAKVLLDGSWTEFDEWVPIKEDGKYRGEVYLELTWYPRQDMQDPMTLQRHPSKLAPETRSGAGPAAATPRPASGGSAPVSIEYIPRESPGALDFPNFSSSLPPSLPDKSDPGALPVGALPFPGQQPITDAGGLGPSGYNDGTLSLTPRTSLSSAGSSGPPVPPRPASASPSLVHSLSASPAGTPFLTPDYPAPRQASPARRYSPGPVLPERPSSASRPLPAAPNGQSRPSLSPSERKRQEALGDARDSGPFAALPAYSSPVRPAPSPSGLPPIPGAFPASADISSSHRQQETAVSAAETAREEERKRAEAEAKARASRRQEEERQRELERQRQDAERAERLRRMERERIEAIDAAQRAREARRRQEQEDARIAAELAAEAEDAERRRAAAKQAEADALVQKLLAQEQAELAREQKEREQADEEFIRSLREEDERREAAERRAREDADAAFARRMREEDEAERARRVEEDERIARSLAEEDARIRPDRESRLAR</sequence>
<dbReference type="InterPro" id="IPR052981">
    <property type="entry name" value="Ingression_C2_domain"/>
</dbReference>
<reference evidence="3 4" key="1">
    <citation type="journal article" date="2018" name="Front. Microbiol.">
        <title>Prospects for Fungal Bioremediation of Acidic Radioactive Waste Sites: Characterization and Genome Sequence of Rhodotorula taiwanensis MD1149.</title>
        <authorList>
            <person name="Tkavc R."/>
            <person name="Matrosova V.Y."/>
            <person name="Grichenko O.E."/>
            <person name="Gostincar C."/>
            <person name="Volpe R.P."/>
            <person name="Klimenkova P."/>
            <person name="Gaidamakova E.K."/>
            <person name="Zhou C.E."/>
            <person name="Stewart B.J."/>
            <person name="Lyman M.G."/>
            <person name="Malfatti S.A."/>
            <person name="Rubinfeld B."/>
            <person name="Courtot M."/>
            <person name="Singh J."/>
            <person name="Dalgard C.L."/>
            <person name="Hamilton T."/>
            <person name="Frey K.G."/>
            <person name="Gunde-Cimerman N."/>
            <person name="Dugan L."/>
            <person name="Daly M.J."/>
        </authorList>
    </citation>
    <scope>NUCLEOTIDE SEQUENCE [LARGE SCALE GENOMIC DNA]</scope>
    <source>
        <strain evidence="3 4">MD1149</strain>
    </source>
</reference>
<evidence type="ECO:0000256" key="1">
    <source>
        <dbReference type="SAM" id="MobiDB-lite"/>
    </source>
</evidence>
<feature type="compositionally biased region" description="Basic and acidic residues" evidence="1">
    <location>
        <begin position="551"/>
        <end position="591"/>
    </location>
</feature>
<dbReference type="Proteomes" id="UP000237144">
    <property type="component" value="Unassembled WGS sequence"/>
</dbReference>
<feature type="compositionally biased region" description="Polar residues" evidence="1">
    <location>
        <begin position="322"/>
        <end position="331"/>
    </location>
</feature>
<feature type="compositionally biased region" description="Basic and acidic residues" evidence="1">
    <location>
        <begin position="397"/>
        <end position="468"/>
    </location>
</feature>
<feature type="compositionally biased region" description="Basic and acidic residues" evidence="1">
    <location>
        <begin position="332"/>
        <end position="345"/>
    </location>
</feature>
<dbReference type="OrthoDB" id="270970at2759"/>
<organism evidence="3 4">
    <name type="scientific">Rhodotorula taiwanensis</name>
    <dbReference type="NCBI Taxonomy" id="741276"/>
    <lineage>
        <taxon>Eukaryota</taxon>
        <taxon>Fungi</taxon>
        <taxon>Dikarya</taxon>
        <taxon>Basidiomycota</taxon>
        <taxon>Pucciniomycotina</taxon>
        <taxon>Microbotryomycetes</taxon>
        <taxon>Sporidiobolales</taxon>
        <taxon>Sporidiobolaceae</taxon>
        <taxon>Rhodotorula</taxon>
    </lineage>
</organism>
<proteinExistence type="predicted"/>
<dbReference type="EMBL" id="PJQD01000002">
    <property type="protein sequence ID" value="POY76666.1"/>
    <property type="molecule type" value="Genomic_DNA"/>
</dbReference>
<dbReference type="PROSITE" id="PS50004">
    <property type="entry name" value="C2"/>
    <property type="match status" value="1"/>
</dbReference>
<dbReference type="Gene3D" id="2.60.40.150">
    <property type="entry name" value="C2 domain"/>
    <property type="match status" value="1"/>
</dbReference>
<dbReference type="PANTHER" id="PTHR47052:SF3">
    <property type="entry name" value="INGRESSION PROTEIN 1"/>
    <property type="match status" value="1"/>
</dbReference>
<dbReference type="AlphaFoldDB" id="A0A2S5BIQ9"/>
<dbReference type="InterPro" id="IPR035892">
    <property type="entry name" value="C2_domain_sf"/>
</dbReference>
<feature type="region of interest" description="Disordered" evidence="1">
    <location>
        <begin position="151"/>
        <end position="179"/>
    </location>
</feature>
<dbReference type="PANTHER" id="PTHR47052">
    <property type="entry name" value="CONSERVED SERINE PROLINE-RICH PROTEIN (AFU_ORTHOLOGUE AFUA_2G01790)"/>
    <property type="match status" value="1"/>
</dbReference>
<name>A0A2S5BIQ9_9BASI</name>
<dbReference type="SMART" id="SM00239">
    <property type="entry name" value="C2"/>
    <property type="match status" value="1"/>
</dbReference>
<feature type="region of interest" description="Disordered" evidence="1">
    <location>
        <begin position="192"/>
        <end position="468"/>
    </location>
</feature>